<dbReference type="CDD" id="cd07814">
    <property type="entry name" value="SRPBCC_CalC_Aha1-like"/>
    <property type="match status" value="1"/>
</dbReference>
<comment type="similarity">
    <text evidence="1">Belongs to the AHA1 family.</text>
</comment>
<dbReference type="Gene3D" id="3.30.530.20">
    <property type="match status" value="1"/>
</dbReference>
<dbReference type="Proteomes" id="UP000321412">
    <property type="component" value="Unassembled WGS sequence"/>
</dbReference>
<dbReference type="InterPro" id="IPR004360">
    <property type="entry name" value="Glyas_Fos-R_dOase_dom"/>
</dbReference>
<keyword evidence="4" id="KW-1185">Reference proteome</keyword>
<sequence>MIRLQGARYSVRDLEEARRWYQEWLGRSPAHAGDDKVRFEAGASQLVLVNAPEVDEGAGELWEVHDLASSWERLLEIGAEAIEEPMEGEDGVWVAAARDPFGNRLNLVEGVRGPGPVVMAASGESKRAIEVERIISAPRARVWQAWTRQEELGAWFGSDARFELRVGGPFEIYMLAEPAGLRGSEGCRVLSYLEERMLSFSWNAPPDHPTRPWQTRVVVELSNIDSVKAVTRVRLTHTGWPVLSSDQGQKDAAPGEPGAAEWDATFAYFQRAWPQVMTALERHLGGSVGH</sequence>
<dbReference type="Pfam" id="PF00903">
    <property type="entry name" value="Glyoxalase"/>
    <property type="match status" value="1"/>
</dbReference>
<feature type="domain" description="VOC" evidence="2">
    <location>
        <begin position="3"/>
        <end position="110"/>
    </location>
</feature>
<evidence type="ECO:0000313" key="3">
    <source>
        <dbReference type="EMBL" id="TXD37498.1"/>
    </source>
</evidence>
<dbReference type="InterPro" id="IPR037523">
    <property type="entry name" value="VOC_core"/>
</dbReference>
<dbReference type="InterPro" id="IPR013538">
    <property type="entry name" value="ASHA1/2-like_C"/>
</dbReference>
<organism evidence="3 4">
    <name type="scientific">Lujinxingia vulgaris</name>
    <dbReference type="NCBI Taxonomy" id="2600176"/>
    <lineage>
        <taxon>Bacteria</taxon>
        <taxon>Deltaproteobacteria</taxon>
        <taxon>Bradymonadales</taxon>
        <taxon>Lujinxingiaceae</taxon>
        <taxon>Lujinxingia</taxon>
    </lineage>
</organism>
<name>A0A5C6X838_9DELT</name>
<dbReference type="SUPFAM" id="SSF55961">
    <property type="entry name" value="Bet v1-like"/>
    <property type="match status" value="1"/>
</dbReference>
<reference evidence="3 4" key="1">
    <citation type="submission" date="2019-08" db="EMBL/GenBank/DDBJ databases">
        <title>Bradymonadales sp. TMQ4.</title>
        <authorList>
            <person name="Liang Q."/>
        </authorList>
    </citation>
    <scope>NUCLEOTIDE SEQUENCE [LARGE SCALE GENOMIC DNA]</scope>
    <source>
        <strain evidence="3 4">TMQ4</strain>
    </source>
</reference>
<evidence type="ECO:0000259" key="2">
    <source>
        <dbReference type="PROSITE" id="PS51819"/>
    </source>
</evidence>
<gene>
    <name evidence="3" type="ORF">FRC98_07335</name>
</gene>
<proteinExistence type="inferred from homology"/>
<dbReference type="InterPro" id="IPR029068">
    <property type="entry name" value="Glyas_Bleomycin-R_OHBP_Dase"/>
</dbReference>
<dbReference type="InterPro" id="IPR023393">
    <property type="entry name" value="START-like_dom_sf"/>
</dbReference>
<dbReference type="RefSeq" id="WP_146980655.1">
    <property type="nucleotide sequence ID" value="NZ_VOSM01000003.1"/>
</dbReference>
<dbReference type="OrthoDB" id="9800600at2"/>
<protein>
    <recommendedName>
        <fullName evidence="2">VOC domain-containing protein</fullName>
    </recommendedName>
</protein>
<dbReference type="EMBL" id="VOSM01000003">
    <property type="protein sequence ID" value="TXD37498.1"/>
    <property type="molecule type" value="Genomic_DNA"/>
</dbReference>
<evidence type="ECO:0000256" key="1">
    <source>
        <dbReference type="ARBA" id="ARBA00006817"/>
    </source>
</evidence>
<dbReference type="CDD" id="cd06587">
    <property type="entry name" value="VOC"/>
    <property type="match status" value="1"/>
</dbReference>
<accession>A0A5C6X838</accession>
<dbReference type="Pfam" id="PF08327">
    <property type="entry name" value="AHSA1"/>
    <property type="match status" value="1"/>
</dbReference>
<dbReference type="Gene3D" id="3.10.180.10">
    <property type="entry name" value="2,3-Dihydroxybiphenyl 1,2-Dioxygenase, domain 1"/>
    <property type="match status" value="1"/>
</dbReference>
<dbReference type="SUPFAM" id="SSF54593">
    <property type="entry name" value="Glyoxalase/Bleomycin resistance protein/Dihydroxybiphenyl dioxygenase"/>
    <property type="match status" value="1"/>
</dbReference>
<evidence type="ECO:0000313" key="4">
    <source>
        <dbReference type="Proteomes" id="UP000321412"/>
    </source>
</evidence>
<dbReference type="PROSITE" id="PS51819">
    <property type="entry name" value="VOC"/>
    <property type="match status" value="1"/>
</dbReference>
<dbReference type="AlphaFoldDB" id="A0A5C6X838"/>
<comment type="caution">
    <text evidence="3">The sequence shown here is derived from an EMBL/GenBank/DDBJ whole genome shotgun (WGS) entry which is preliminary data.</text>
</comment>